<dbReference type="Proteomes" id="UP000004659">
    <property type="component" value="Unassembled WGS sequence"/>
</dbReference>
<dbReference type="FunFam" id="3.90.226.10:FF:000009">
    <property type="entry name" value="Carnitinyl-CoA dehydratase"/>
    <property type="match status" value="1"/>
</dbReference>
<dbReference type="Gene3D" id="3.90.226.10">
    <property type="entry name" value="2-enoyl-CoA Hydratase, Chain A, domain 1"/>
    <property type="match status" value="1"/>
</dbReference>
<dbReference type="Pfam" id="PF00378">
    <property type="entry name" value="ECH_1"/>
    <property type="match status" value="1"/>
</dbReference>
<dbReference type="EMBL" id="EQ999534">
    <property type="protein sequence ID" value="EEZ28519.1"/>
    <property type="molecule type" value="Genomic_DNA"/>
</dbReference>
<dbReference type="GO" id="GO:0006635">
    <property type="term" value="P:fatty acid beta-oxidation"/>
    <property type="evidence" value="ECO:0007669"/>
    <property type="project" value="TreeGrafter"/>
</dbReference>
<dbReference type="GO" id="GO:0016853">
    <property type="term" value="F:isomerase activity"/>
    <property type="evidence" value="ECO:0007669"/>
    <property type="project" value="UniProtKB-KW"/>
</dbReference>
<proteinExistence type="inferred from homology"/>
<dbReference type="InterPro" id="IPR018376">
    <property type="entry name" value="Enoyl-CoA_hyd/isom_CS"/>
</dbReference>
<dbReference type="AlphaFoldDB" id="A0A0E1WX10"/>
<dbReference type="PROSITE" id="PS00166">
    <property type="entry name" value="ENOYL_COA_HYDRATASE"/>
    <property type="match status" value="1"/>
</dbReference>
<gene>
    <name evidence="4" type="ORF">BALG_01872</name>
</gene>
<keyword evidence="2" id="KW-0456">Lyase</keyword>
<organism evidence="4">
    <name type="scientific">Brucella pinnipedialis M292/94/1</name>
    <dbReference type="NCBI Taxonomy" id="520462"/>
    <lineage>
        <taxon>Bacteria</taxon>
        <taxon>Pseudomonadati</taxon>
        <taxon>Pseudomonadota</taxon>
        <taxon>Alphaproteobacteria</taxon>
        <taxon>Hyphomicrobiales</taxon>
        <taxon>Brucellaceae</taxon>
        <taxon>Brucella/Ochrobactrum group</taxon>
        <taxon>Brucella</taxon>
    </lineage>
</organism>
<dbReference type="SUPFAM" id="SSF52096">
    <property type="entry name" value="ClpP/crotonase"/>
    <property type="match status" value="1"/>
</dbReference>
<dbReference type="GO" id="GO:0016829">
    <property type="term" value="F:lyase activity"/>
    <property type="evidence" value="ECO:0007669"/>
    <property type="project" value="UniProtKB-KW"/>
</dbReference>
<protein>
    <submittedName>
        <fullName evidence="4">Enoyl-CoA hydratase/isomerase</fullName>
    </submittedName>
</protein>
<dbReference type="PANTHER" id="PTHR11941">
    <property type="entry name" value="ENOYL-COA HYDRATASE-RELATED"/>
    <property type="match status" value="1"/>
</dbReference>
<evidence type="ECO:0000256" key="1">
    <source>
        <dbReference type="ARBA" id="ARBA00005254"/>
    </source>
</evidence>
<comment type="similarity">
    <text evidence="1 3">Belongs to the enoyl-CoA hydratase/isomerase family.</text>
</comment>
<accession>A0A0E1WX10</accession>
<evidence type="ECO:0000313" key="4">
    <source>
        <dbReference type="EMBL" id="EEZ28519.1"/>
    </source>
</evidence>
<dbReference type="InterPro" id="IPR001753">
    <property type="entry name" value="Enoyl-CoA_hydra/iso"/>
</dbReference>
<dbReference type="PANTHER" id="PTHR11941:SF54">
    <property type="entry name" value="ENOYL-COA HYDRATASE, MITOCHONDRIAL"/>
    <property type="match status" value="1"/>
</dbReference>
<name>A0A0E1WX10_9HYPH</name>
<evidence type="ECO:0000256" key="2">
    <source>
        <dbReference type="ARBA" id="ARBA00023239"/>
    </source>
</evidence>
<dbReference type="HOGENOM" id="CLU_932773_0_0_5"/>
<sequence length="298" mass="31995">MKFNSITGGSTSGTMWDGMGNKMSEATDVVIETRPADGVALLELNRPDALNAVNMDVRQKLAASADSLVEDPDIRVIVIAGRGGNFAAGSDVKVFAQTGAGSLLAQRMHRYWESLAHCPKPVIAAVEGYALGGGCELAMHADIIVAARTASFGQPEIKLGLMPGAGGTQRLLRAIGKYKTMLLALTGEMLPATEAEKYGLVSRLSEEGEALEEALKLARMRNFARSRIISPMSWKRCALPRRLRMCSGGRWKRTRRSSSWGRMSIVLQAVSAALPETRLSFFPTGFSPCPSPKTALPA</sequence>
<evidence type="ECO:0000256" key="3">
    <source>
        <dbReference type="RuleBase" id="RU003707"/>
    </source>
</evidence>
<dbReference type="CDD" id="cd06558">
    <property type="entry name" value="crotonase-like"/>
    <property type="match status" value="1"/>
</dbReference>
<dbReference type="InterPro" id="IPR029045">
    <property type="entry name" value="ClpP/crotonase-like_dom_sf"/>
</dbReference>
<reference evidence="4" key="1">
    <citation type="submission" date="2009-01" db="EMBL/GenBank/DDBJ databases">
        <title>The Genome Sequence of Brucella pinnipedialis M292/94/1.</title>
        <authorList>
            <consortium name="The Broad Institute Genome Sequencing Platform"/>
            <person name="Ward D."/>
            <person name="Young S.K."/>
            <person name="Kodira C.D."/>
            <person name="Zeng Q."/>
            <person name="Koehrsen M."/>
            <person name="Alvarado L."/>
            <person name="Berlin A."/>
            <person name="Borenstein D."/>
            <person name="Chen Z."/>
            <person name="Engels R."/>
            <person name="Freedman E."/>
            <person name="Gellesch M."/>
            <person name="Goldberg J."/>
            <person name="Griggs A."/>
            <person name="Gujja S."/>
            <person name="Heiman D."/>
            <person name="Hepburn T."/>
            <person name="Howarth C."/>
            <person name="Jen D."/>
            <person name="Larson L."/>
            <person name="Lewis B."/>
            <person name="Mehta T."/>
            <person name="Park D."/>
            <person name="Pearson M."/>
            <person name="Roberts A."/>
            <person name="Saif S."/>
            <person name="Shea T."/>
            <person name="Shenoy N."/>
            <person name="Sisk P."/>
            <person name="Stolte C."/>
            <person name="Sykes S."/>
            <person name="Walk T."/>
            <person name="White J."/>
            <person name="Yandava C."/>
            <person name="Whatmore A.M."/>
            <person name="Perrett L.L."/>
            <person name="O'Callaghan D."/>
            <person name="Nusbaum C."/>
            <person name="Galagan J."/>
            <person name="Birren B."/>
        </authorList>
    </citation>
    <scope>NUCLEOTIDE SEQUENCE [LARGE SCALE GENOMIC DNA]</scope>
    <source>
        <strain evidence="4">M292/94/1</strain>
    </source>
</reference>
<keyword evidence="4" id="KW-0413">Isomerase</keyword>